<evidence type="ECO:0000313" key="2">
    <source>
        <dbReference type="Proteomes" id="UP000189670"/>
    </source>
</evidence>
<organism evidence="1 2">
    <name type="scientific">Candidatus Magnetoglobus multicellularis str. Araruama</name>
    <dbReference type="NCBI Taxonomy" id="890399"/>
    <lineage>
        <taxon>Bacteria</taxon>
        <taxon>Pseudomonadati</taxon>
        <taxon>Thermodesulfobacteriota</taxon>
        <taxon>Desulfobacteria</taxon>
        <taxon>Desulfobacterales</taxon>
        <taxon>Desulfobacteraceae</taxon>
        <taxon>Candidatus Magnetoglobus</taxon>
    </lineage>
</organism>
<sequence>MENNDEINGLKLTKLYSKVTIFNDIKLNELKTNIFNIIHNKSFIAAWLDHKVLIDKFSPEDSNFFNKQSFDFKYIKQMRIFNEDQEFLVWRVKKDFKARLRKDSFDEIQDAEKTIVVIAKQALFGTDFDEEFKDNNYSKIKEARGTELILPFNKEKINKLDNDFNRIFIKTYNYIIDKTEKTQASYVDCRFVKFVDSTNNSLY</sequence>
<gene>
    <name evidence="1" type="ORF">OMM_04682</name>
</gene>
<dbReference type="EMBL" id="ATBP01001024">
    <property type="protein sequence ID" value="ETR68232.1"/>
    <property type="molecule type" value="Genomic_DNA"/>
</dbReference>
<protein>
    <submittedName>
        <fullName evidence="1">Uncharacterized protein</fullName>
    </submittedName>
</protein>
<dbReference type="NCBIfam" id="TIGR03984">
    <property type="entry name" value="CRISPR-associated protein Csx19"/>
    <property type="match status" value="1"/>
</dbReference>
<dbReference type="AlphaFoldDB" id="A0A1V1P036"/>
<name>A0A1V1P036_9BACT</name>
<comment type="caution">
    <text evidence="1">The sequence shown here is derived from an EMBL/GenBank/DDBJ whole genome shotgun (WGS) entry which is preliminary data.</text>
</comment>
<dbReference type="InterPro" id="IPR023815">
    <property type="entry name" value="CRISPR-assoc_Csx19"/>
</dbReference>
<reference evidence="2" key="1">
    <citation type="submission" date="2012-11" db="EMBL/GenBank/DDBJ databases">
        <authorList>
            <person name="Lucero-Rivera Y.E."/>
            <person name="Tovar-Ramirez D."/>
        </authorList>
    </citation>
    <scope>NUCLEOTIDE SEQUENCE [LARGE SCALE GENOMIC DNA]</scope>
    <source>
        <strain evidence="2">Araruama</strain>
    </source>
</reference>
<accession>A0A1V1P036</accession>
<dbReference type="Proteomes" id="UP000189670">
    <property type="component" value="Unassembled WGS sequence"/>
</dbReference>
<evidence type="ECO:0000313" key="1">
    <source>
        <dbReference type="EMBL" id="ETR68232.1"/>
    </source>
</evidence>
<proteinExistence type="predicted"/>